<proteinExistence type="predicted"/>
<keyword evidence="1" id="KW-0472">Membrane</keyword>
<protein>
    <submittedName>
        <fullName evidence="2">Uncharacterized protein</fullName>
    </submittedName>
</protein>
<gene>
    <name evidence="2" type="ORF">XENOCAPTIV_016393</name>
</gene>
<keyword evidence="1" id="KW-0812">Transmembrane</keyword>
<accession>A0ABV0R1T0</accession>
<keyword evidence="3" id="KW-1185">Reference proteome</keyword>
<name>A0ABV0R1T0_9TELE</name>
<feature type="transmembrane region" description="Helical" evidence="1">
    <location>
        <begin position="95"/>
        <end position="115"/>
    </location>
</feature>
<comment type="caution">
    <text evidence="2">The sequence shown here is derived from an EMBL/GenBank/DDBJ whole genome shotgun (WGS) entry which is preliminary data.</text>
</comment>
<organism evidence="2 3">
    <name type="scientific">Xenoophorus captivus</name>
    <dbReference type="NCBI Taxonomy" id="1517983"/>
    <lineage>
        <taxon>Eukaryota</taxon>
        <taxon>Metazoa</taxon>
        <taxon>Chordata</taxon>
        <taxon>Craniata</taxon>
        <taxon>Vertebrata</taxon>
        <taxon>Euteleostomi</taxon>
        <taxon>Actinopterygii</taxon>
        <taxon>Neopterygii</taxon>
        <taxon>Teleostei</taxon>
        <taxon>Neoteleostei</taxon>
        <taxon>Acanthomorphata</taxon>
        <taxon>Ovalentaria</taxon>
        <taxon>Atherinomorphae</taxon>
        <taxon>Cyprinodontiformes</taxon>
        <taxon>Goodeidae</taxon>
        <taxon>Xenoophorus</taxon>
    </lineage>
</organism>
<evidence type="ECO:0000256" key="1">
    <source>
        <dbReference type="SAM" id="Phobius"/>
    </source>
</evidence>
<reference evidence="2 3" key="1">
    <citation type="submission" date="2021-06" db="EMBL/GenBank/DDBJ databases">
        <authorList>
            <person name="Palmer J.M."/>
        </authorList>
    </citation>
    <scope>NUCLEOTIDE SEQUENCE [LARGE SCALE GENOMIC DNA]</scope>
    <source>
        <strain evidence="2 3">XC_2019</strain>
        <tissue evidence="2">Muscle</tissue>
    </source>
</reference>
<dbReference type="Proteomes" id="UP001434883">
    <property type="component" value="Unassembled WGS sequence"/>
</dbReference>
<keyword evidence="1" id="KW-1133">Transmembrane helix</keyword>
<dbReference type="EMBL" id="JAHRIN010028612">
    <property type="protein sequence ID" value="MEQ2201683.1"/>
    <property type="molecule type" value="Genomic_DNA"/>
</dbReference>
<evidence type="ECO:0000313" key="2">
    <source>
        <dbReference type="EMBL" id="MEQ2201683.1"/>
    </source>
</evidence>
<sequence length="117" mass="12906">MSLFGYLIHCPASRLLPKVRIILPQSLVVSKTPMLACSTIASCCFSPMESPKNTHAVLLNACIMLLQSPESPKITFFGLQSSSLESPKNTQSSSLICSGLIITYFYTFHFSVFIVHF</sequence>
<evidence type="ECO:0000313" key="3">
    <source>
        <dbReference type="Proteomes" id="UP001434883"/>
    </source>
</evidence>